<accession>A0A0F8YUM4</accession>
<feature type="non-terminal residue" evidence="2">
    <location>
        <position position="416"/>
    </location>
</feature>
<dbReference type="AlphaFoldDB" id="A0A0F8YUM4"/>
<comment type="caution">
    <text evidence="2">The sequence shown here is derived from an EMBL/GenBank/DDBJ whole genome shotgun (WGS) entry which is preliminary data.</text>
</comment>
<dbReference type="CDD" id="cd00037">
    <property type="entry name" value="CLECT"/>
    <property type="match status" value="1"/>
</dbReference>
<dbReference type="PROSITE" id="PS50041">
    <property type="entry name" value="C_TYPE_LECTIN_2"/>
    <property type="match status" value="1"/>
</dbReference>
<organism evidence="2">
    <name type="scientific">marine sediment metagenome</name>
    <dbReference type="NCBI Taxonomy" id="412755"/>
    <lineage>
        <taxon>unclassified sequences</taxon>
        <taxon>metagenomes</taxon>
        <taxon>ecological metagenomes</taxon>
    </lineage>
</organism>
<reference evidence="2" key="1">
    <citation type="journal article" date="2015" name="Nature">
        <title>Complex archaea that bridge the gap between prokaryotes and eukaryotes.</title>
        <authorList>
            <person name="Spang A."/>
            <person name="Saw J.H."/>
            <person name="Jorgensen S.L."/>
            <person name="Zaremba-Niedzwiedzka K."/>
            <person name="Martijn J."/>
            <person name="Lind A.E."/>
            <person name="van Eijk R."/>
            <person name="Schleper C."/>
            <person name="Guy L."/>
            <person name="Ettema T.J."/>
        </authorList>
    </citation>
    <scope>NUCLEOTIDE SEQUENCE</scope>
</reference>
<feature type="domain" description="C-type lectin" evidence="1">
    <location>
        <begin position="319"/>
        <end position="416"/>
    </location>
</feature>
<dbReference type="EMBL" id="LAZR01051428">
    <property type="protein sequence ID" value="KKK85178.1"/>
    <property type="molecule type" value="Genomic_DNA"/>
</dbReference>
<name>A0A0F8YUM4_9ZZZZ</name>
<dbReference type="SUPFAM" id="SSF56436">
    <property type="entry name" value="C-type lectin-like"/>
    <property type="match status" value="1"/>
</dbReference>
<dbReference type="InterPro" id="IPR016186">
    <property type="entry name" value="C-type_lectin-like/link_sf"/>
</dbReference>
<gene>
    <name evidence="2" type="ORF">LCGC14_2775900</name>
</gene>
<dbReference type="InterPro" id="IPR001304">
    <property type="entry name" value="C-type_lectin-like"/>
</dbReference>
<dbReference type="Gene3D" id="3.10.100.10">
    <property type="entry name" value="Mannose-Binding Protein A, subunit A"/>
    <property type="match status" value="1"/>
</dbReference>
<protein>
    <recommendedName>
        <fullName evidence="1">C-type lectin domain-containing protein</fullName>
    </recommendedName>
</protein>
<feature type="non-terminal residue" evidence="2">
    <location>
        <position position="1"/>
    </location>
</feature>
<evidence type="ECO:0000313" key="2">
    <source>
        <dbReference type="EMBL" id="KKK85178.1"/>
    </source>
</evidence>
<dbReference type="Pfam" id="PF00059">
    <property type="entry name" value="Lectin_C"/>
    <property type="match status" value="1"/>
</dbReference>
<proteinExistence type="predicted"/>
<dbReference type="InterPro" id="IPR016187">
    <property type="entry name" value="CTDL_fold"/>
</dbReference>
<evidence type="ECO:0000259" key="1">
    <source>
        <dbReference type="PROSITE" id="PS50041"/>
    </source>
</evidence>
<sequence length="416" mass="44609">SPNRTGIATAAMWLMVKPTPAVAAMSAGLGSPYEVSGAAHLPRAEGGPATLLRIEGFAASVAYRAGRLGALLASFGALEVEEDPEVVPDARLKVSVERGKHLPAVISEDMELTADDYWIVGRSILIEPGATLTIREGTEVQWGTISDDPYNPGAKSGSILVRGTLLVEGTADKPVSLFPSHLVSGQRTSITVEGGTANLYYTKVRKAQLQGFNTIDHCYFDQDAYNSIISATIISNTVFHKLRSGGSVSAVYGFDTSLFDAGWVEPRSEDIEFRNTYNQPPRLYNNVFLQDNENNHPIGLSLPIASKPVLEAIENVAVYNGNTYGFLIVGSWSDFKGLFGAPPIFAAEAVANYFGGHVTSIVDANEQAFIESIRPSATNNDVIGLTEEGHPGVFEWLDGTPVTYTNWLAGQPVALN</sequence>